<name>E9GPB7_DAPPU</name>
<feature type="compositionally biased region" description="Polar residues" evidence="1">
    <location>
        <begin position="304"/>
        <end position="314"/>
    </location>
</feature>
<sequence length="342" mass="38199">MVREVSYGIEEIISKDGCYLRILCIHKPVYSRDIQMVPRSGFDPSKPPFIIDGKSLQPVLERCDKVSAPQSPVRVTSGLCSIVPSQASTQGLEEQSEIASTAYEAYQATPSRAKAKEEDSDEIIIFEILNFTTPKKIKIKKEKKDKKPKKGTRVRTSSASRTPLALRNPPLEDDLYLGSLFGSMSEDEVDLLSSPKPGPVNPPTPEPIEVDDVELEIHPSQAEQLIADADQVYSRLNKQVCIPNKCTLHQILCDLASRIATRNDLAGVMRGMPPAEARATIDDIERQNQNPRNNSRQPLNNLNTSPVPTKSQKYNEGYKLWKELKKAEKEERAEKACQKKST</sequence>
<gene>
    <name evidence="2" type="ORF">DAPPUDRAFT_105070</name>
</gene>
<accession>E9GPB7</accession>
<proteinExistence type="predicted"/>
<protein>
    <submittedName>
        <fullName evidence="2">Uncharacterized protein</fullName>
    </submittedName>
</protein>
<dbReference type="HOGENOM" id="CLU_812009_0_0_1"/>
<evidence type="ECO:0000256" key="1">
    <source>
        <dbReference type="SAM" id="MobiDB-lite"/>
    </source>
</evidence>
<evidence type="ECO:0000313" key="2">
    <source>
        <dbReference type="EMBL" id="EFX78709.1"/>
    </source>
</evidence>
<feature type="compositionally biased region" description="Low complexity" evidence="1">
    <location>
        <begin position="288"/>
        <end position="303"/>
    </location>
</feature>
<evidence type="ECO:0000313" key="3">
    <source>
        <dbReference type="Proteomes" id="UP000000305"/>
    </source>
</evidence>
<organism evidence="2 3">
    <name type="scientific">Daphnia pulex</name>
    <name type="common">Water flea</name>
    <dbReference type="NCBI Taxonomy" id="6669"/>
    <lineage>
        <taxon>Eukaryota</taxon>
        <taxon>Metazoa</taxon>
        <taxon>Ecdysozoa</taxon>
        <taxon>Arthropoda</taxon>
        <taxon>Crustacea</taxon>
        <taxon>Branchiopoda</taxon>
        <taxon>Diplostraca</taxon>
        <taxon>Cladocera</taxon>
        <taxon>Anomopoda</taxon>
        <taxon>Daphniidae</taxon>
        <taxon>Daphnia</taxon>
    </lineage>
</organism>
<dbReference type="PhylomeDB" id="E9GPB7"/>
<reference evidence="2 3" key="1">
    <citation type="journal article" date="2011" name="Science">
        <title>The ecoresponsive genome of Daphnia pulex.</title>
        <authorList>
            <person name="Colbourne J.K."/>
            <person name="Pfrender M.E."/>
            <person name="Gilbert D."/>
            <person name="Thomas W.K."/>
            <person name="Tucker A."/>
            <person name="Oakley T.H."/>
            <person name="Tokishita S."/>
            <person name="Aerts A."/>
            <person name="Arnold G.J."/>
            <person name="Basu M.K."/>
            <person name="Bauer D.J."/>
            <person name="Caceres C.E."/>
            <person name="Carmel L."/>
            <person name="Casola C."/>
            <person name="Choi J.H."/>
            <person name="Detter J.C."/>
            <person name="Dong Q."/>
            <person name="Dusheyko S."/>
            <person name="Eads B.D."/>
            <person name="Frohlich T."/>
            <person name="Geiler-Samerotte K.A."/>
            <person name="Gerlach D."/>
            <person name="Hatcher P."/>
            <person name="Jogdeo S."/>
            <person name="Krijgsveld J."/>
            <person name="Kriventseva E.V."/>
            <person name="Kultz D."/>
            <person name="Laforsch C."/>
            <person name="Lindquist E."/>
            <person name="Lopez J."/>
            <person name="Manak J.R."/>
            <person name="Muller J."/>
            <person name="Pangilinan J."/>
            <person name="Patwardhan R.P."/>
            <person name="Pitluck S."/>
            <person name="Pritham E.J."/>
            <person name="Rechtsteiner A."/>
            <person name="Rho M."/>
            <person name="Rogozin I.B."/>
            <person name="Sakarya O."/>
            <person name="Salamov A."/>
            <person name="Schaack S."/>
            <person name="Shapiro H."/>
            <person name="Shiga Y."/>
            <person name="Skalitzky C."/>
            <person name="Smith Z."/>
            <person name="Souvorov A."/>
            <person name="Sung W."/>
            <person name="Tang Z."/>
            <person name="Tsuchiya D."/>
            <person name="Tu H."/>
            <person name="Vos H."/>
            <person name="Wang M."/>
            <person name="Wolf Y.I."/>
            <person name="Yamagata H."/>
            <person name="Yamada T."/>
            <person name="Ye Y."/>
            <person name="Shaw J.R."/>
            <person name="Andrews J."/>
            <person name="Crease T.J."/>
            <person name="Tang H."/>
            <person name="Lucas S.M."/>
            <person name="Robertson H.M."/>
            <person name="Bork P."/>
            <person name="Koonin E.V."/>
            <person name="Zdobnov E.M."/>
            <person name="Grigoriev I.V."/>
            <person name="Lynch M."/>
            <person name="Boore J.L."/>
        </authorList>
    </citation>
    <scope>NUCLEOTIDE SEQUENCE [LARGE SCALE GENOMIC DNA]</scope>
</reference>
<keyword evidence="3" id="KW-1185">Reference proteome</keyword>
<feature type="region of interest" description="Disordered" evidence="1">
    <location>
        <begin position="139"/>
        <end position="168"/>
    </location>
</feature>
<feature type="compositionally biased region" description="Basic residues" evidence="1">
    <location>
        <begin position="139"/>
        <end position="153"/>
    </location>
</feature>
<dbReference type="InParanoid" id="E9GPB7"/>
<dbReference type="AlphaFoldDB" id="E9GPB7"/>
<dbReference type="Proteomes" id="UP000000305">
    <property type="component" value="Unassembled WGS sequence"/>
</dbReference>
<dbReference type="KEGG" id="dpx:DAPPUDRAFT_105070"/>
<dbReference type="EMBL" id="GL732556">
    <property type="protein sequence ID" value="EFX78709.1"/>
    <property type="molecule type" value="Genomic_DNA"/>
</dbReference>
<feature type="region of interest" description="Disordered" evidence="1">
    <location>
        <begin position="288"/>
        <end position="316"/>
    </location>
</feature>